<dbReference type="AlphaFoldDB" id="A0A644SMP1"/>
<evidence type="ECO:0000313" key="2">
    <source>
        <dbReference type="EMBL" id="MPL55944.1"/>
    </source>
</evidence>
<dbReference type="InterPro" id="IPR026444">
    <property type="entry name" value="Secre_tail"/>
</dbReference>
<evidence type="ECO:0000259" key="1">
    <source>
        <dbReference type="Pfam" id="PF18962"/>
    </source>
</evidence>
<dbReference type="NCBIfam" id="TIGR04183">
    <property type="entry name" value="Por_Secre_tail"/>
    <property type="match status" value="1"/>
</dbReference>
<dbReference type="EMBL" id="VSSQ01000002">
    <property type="protein sequence ID" value="MPL55944.1"/>
    <property type="molecule type" value="Genomic_DNA"/>
</dbReference>
<name>A0A644SMP1_9ZZZZ</name>
<reference evidence="2" key="1">
    <citation type="submission" date="2019-08" db="EMBL/GenBank/DDBJ databases">
        <authorList>
            <person name="Kucharzyk K."/>
            <person name="Murdoch R.W."/>
            <person name="Higgins S."/>
            <person name="Loffler F."/>
        </authorList>
    </citation>
    <scope>NUCLEOTIDE SEQUENCE</scope>
</reference>
<gene>
    <name evidence="2" type="ORF">SDC9_01426</name>
</gene>
<organism evidence="2">
    <name type="scientific">bioreactor metagenome</name>
    <dbReference type="NCBI Taxonomy" id="1076179"/>
    <lineage>
        <taxon>unclassified sequences</taxon>
        <taxon>metagenomes</taxon>
        <taxon>ecological metagenomes</taxon>
    </lineage>
</organism>
<feature type="domain" description="Secretion system C-terminal sorting" evidence="1">
    <location>
        <begin position="211"/>
        <end position="277"/>
    </location>
</feature>
<comment type="caution">
    <text evidence="2">The sequence shown here is derived from an EMBL/GenBank/DDBJ whole genome shotgun (WGS) entry which is preliminary data.</text>
</comment>
<sequence>MKKFYFLIAVLVSILFYSQNTINANTSFGWIGYVNVFDTSNNYQWGSSWAVSDLKTEINTVNNSITLKPNYNTYNAADPYWSDGSGNGNKILEATTYYEPGSTYNGQNLTFTGNVTSNNLSSQYTAVAFIKALDPNNGYATVYNNFVTIPSSGVFSINAPSASLPTGLLIQVGFTVRGLNANPANETANGSIVISPANLSTTSASKKSIEIYPNLVTAGQEVTVNAKVKNLAIYNMNGQIMTSSKASSINTSGLSKGIYIIKLTTENGETLTRKLIVK</sequence>
<protein>
    <recommendedName>
        <fullName evidence="1">Secretion system C-terminal sorting domain-containing protein</fullName>
    </recommendedName>
</protein>
<dbReference type="Pfam" id="PF18962">
    <property type="entry name" value="Por_Secre_tail"/>
    <property type="match status" value="1"/>
</dbReference>
<proteinExistence type="predicted"/>
<accession>A0A644SMP1</accession>